<dbReference type="OrthoDB" id="10341243at2759"/>
<keyword evidence="1" id="KW-0472">Membrane</keyword>
<dbReference type="EMBL" id="GL377307">
    <property type="protein sequence ID" value="EFI96381.1"/>
    <property type="molecule type" value="Genomic_DNA"/>
</dbReference>
<sequence>MVPLLLLFNATLLFVARPRFPALRRWLATPATRERLGYTALYLFYSFLGIRVYLILAPLAVLLVDAAWFALTGDCPSHYQSMHPDCVHRLWQRQAATPPVLLTPPMPSTLHMPSTVMHASPTTRYRAPLMPYASVYGTGALHKDEDEGLIRQRLGAQNGTSGGALADLD</sequence>
<feature type="non-terminal residue" evidence="2">
    <location>
        <position position="169"/>
    </location>
</feature>
<dbReference type="InParanoid" id="D8Q7A7"/>
<keyword evidence="1" id="KW-1133">Transmembrane helix</keyword>
<reference evidence="2 3" key="1">
    <citation type="journal article" date="2010" name="Nat. Biotechnol.">
        <title>Genome sequence of the model mushroom Schizophyllum commune.</title>
        <authorList>
            <person name="Ohm R.A."/>
            <person name="de Jong J.F."/>
            <person name="Lugones L.G."/>
            <person name="Aerts A."/>
            <person name="Kothe E."/>
            <person name="Stajich J.E."/>
            <person name="de Vries R.P."/>
            <person name="Record E."/>
            <person name="Levasseur A."/>
            <person name="Baker S.E."/>
            <person name="Bartholomew K.A."/>
            <person name="Coutinho P.M."/>
            <person name="Erdmann S."/>
            <person name="Fowler T.J."/>
            <person name="Gathman A.C."/>
            <person name="Lombard V."/>
            <person name="Henrissat B."/>
            <person name="Knabe N."/>
            <person name="Kuees U."/>
            <person name="Lilly W.W."/>
            <person name="Lindquist E."/>
            <person name="Lucas S."/>
            <person name="Magnuson J.K."/>
            <person name="Piumi F."/>
            <person name="Raudaskoski M."/>
            <person name="Salamov A."/>
            <person name="Schmutz J."/>
            <person name="Schwarze F.W.M.R."/>
            <person name="vanKuyk P.A."/>
            <person name="Horton J.S."/>
            <person name="Grigoriev I.V."/>
            <person name="Woesten H.A.B."/>
        </authorList>
    </citation>
    <scope>NUCLEOTIDE SEQUENCE [LARGE SCALE GENOMIC DNA]</scope>
    <source>
        <strain evidence="3">H4-8 / FGSC 9210</strain>
    </source>
</reference>
<proteinExistence type="predicted"/>
<name>D8Q7A7_SCHCM</name>
<dbReference type="VEuPathDB" id="FungiDB:SCHCODRAFT_02545035"/>
<keyword evidence="3" id="KW-1185">Reference proteome</keyword>
<evidence type="ECO:0000313" key="2">
    <source>
        <dbReference type="EMBL" id="EFI96381.1"/>
    </source>
</evidence>
<gene>
    <name evidence="2" type="ORF">SCHCODRAFT_109682</name>
</gene>
<dbReference type="RefSeq" id="XP_003031284.1">
    <property type="nucleotide sequence ID" value="XM_003031238.1"/>
</dbReference>
<evidence type="ECO:0000256" key="1">
    <source>
        <dbReference type="SAM" id="Phobius"/>
    </source>
</evidence>
<evidence type="ECO:0000313" key="3">
    <source>
        <dbReference type="Proteomes" id="UP000007431"/>
    </source>
</evidence>
<feature type="transmembrane region" description="Helical" evidence="1">
    <location>
        <begin position="42"/>
        <end position="71"/>
    </location>
</feature>
<dbReference type="AlphaFoldDB" id="D8Q7A7"/>
<accession>D8Q7A7</accession>
<dbReference type="KEGG" id="scm:SCHCO_02545035"/>
<organism evidence="3">
    <name type="scientific">Schizophyllum commune (strain H4-8 / FGSC 9210)</name>
    <name type="common">Split gill fungus</name>
    <dbReference type="NCBI Taxonomy" id="578458"/>
    <lineage>
        <taxon>Eukaryota</taxon>
        <taxon>Fungi</taxon>
        <taxon>Dikarya</taxon>
        <taxon>Basidiomycota</taxon>
        <taxon>Agaricomycotina</taxon>
        <taxon>Agaricomycetes</taxon>
        <taxon>Agaricomycetidae</taxon>
        <taxon>Agaricales</taxon>
        <taxon>Schizophyllaceae</taxon>
        <taxon>Schizophyllum</taxon>
    </lineage>
</organism>
<dbReference type="Proteomes" id="UP000007431">
    <property type="component" value="Unassembled WGS sequence"/>
</dbReference>
<protein>
    <submittedName>
        <fullName evidence="2">Uncharacterized protein</fullName>
    </submittedName>
</protein>
<dbReference type="HOGENOM" id="CLU_1579429_0_0_1"/>
<dbReference type="GeneID" id="9592547"/>
<keyword evidence="1" id="KW-0812">Transmembrane</keyword>